<gene>
    <name evidence="1" type="ORF">RFULGI_LOCUS4671</name>
</gene>
<evidence type="ECO:0000313" key="1">
    <source>
        <dbReference type="EMBL" id="CAG8551576.1"/>
    </source>
</evidence>
<protein>
    <submittedName>
        <fullName evidence="1">14197_t:CDS:1</fullName>
    </submittedName>
</protein>
<feature type="non-terminal residue" evidence="1">
    <location>
        <position position="228"/>
    </location>
</feature>
<accession>A0A9N9FP69</accession>
<comment type="caution">
    <text evidence="1">The sequence shown here is derived from an EMBL/GenBank/DDBJ whole genome shotgun (WGS) entry which is preliminary data.</text>
</comment>
<dbReference type="PANTHER" id="PTHR34415">
    <property type="entry name" value="INTEGRASE CATALYTIC DOMAIN-CONTAINING PROTEIN"/>
    <property type="match status" value="1"/>
</dbReference>
<organism evidence="1 2">
    <name type="scientific">Racocetra fulgida</name>
    <dbReference type="NCBI Taxonomy" id="60492"/>
    <lineage>
        <taxon>Eukaryota</taxon>
        <taxon>Fungi</taxon>
        <taxon>Fungi incertae sedis</taxon>
        <taxon>Mucoromycota</taxon>
        <taxon>Glomeromycotina</taxon>
        <taxon>Glomeromycetes</taxon>
        <taxon>Diversisporales</taxon>
        <taxon>Gigasporaceae</taxon>
        <taxon>Racocetra</taxon>
    </lineage>
</organism>
<dbReference type="Proteomes" id="UP000789396">
    <property type="component" value="Unassembled WGS sequence"/>
</dbReference>
<dbReference type="EMBL" id="CAJVPZ010004777">
    <property type="protein sequence ID" value="CAG8551576.1"/>
    <property type="molecule type" value="Genomic_DNA"/>
</dbReference>
<proteinExistence type="predicted"/>
<sequence>SEETDEDICSEEIENFQLDDSSDEDIMGEESKDIMKISEMAVNNSLSDETVNATKLFIKSIGEQQGEALAVRKYTQKRADGKITVSYEQNDVVLFSFHYSYDHLYAAYNSLHPEKLVKSRITFQKIWKNDTELSKVLIRKLSKDICDECSLYKYALKESVNETDENIDTQLIAHISDYWAMRDIYEDDIKKAKTSDHSSFHVFSFDFSQNMELLHNSNSPEVGIIDHC</sequence>
<evidence type="ECO:0000313" key="2">
    <source>
        <dbReference type="Proteomes" id="UP000789396"/>
    </source>
</evidence>
<name>A0A9N9FP69_9GLOM</name>
<dbReference type="AlphaFoldDB" id="A0A9N9FP69"/>
<keyword evidence="2" id="KW-1185">Reference proteome</keyword>
<dbReference type="PANTHER" id="PTHR34415:SF1">
    <property type="entry name" value="INTEGRASE CATALYTIC DOMAIN-CONTAINING PROTEIN"/>
    <property type="match status" value="1"/>
</dbReference>
<reference evidence="1" key="1">
    <citation type="submission" date="2021-06" db="EMBL/GenBank/DDBJ databases">
        <authorList>
            <person name="Kallberg Y."/>
            <person name="Tangrot J."/>
            <person name="Rosling A."/>
        </authorList>
    </citation>
    <scope>NUCLEOTIDE SEQUENCE</scope>
    <source>
        <strain evidence="1">IN212</strain>
    </source>
</reference>
<dbReference type="OrthoDB" id="2480849at2759"/>